<name>A0A094J5P1_9GAMM</name>
<sequence>MSLLIKLLPVFFCTLLFGCKTTTMQSPAPRLADAEQQRMLAMQAYEKGDFHLAMGLLQAIDNNQADRQASCYIGAIHFRLHEYQAAEQKFNKCRLLNPDDAAAWLNSAATHIRLATEILLSGRSHLSERQPTELHGRYDELLQALMRLQNIHREVILNE</sequence>
<dbReference type="InterPro" id="IPR011990">
    <property type="entry name" value="TPR-like_helical_dom_sf"/>
</dbReference>
<keyword evidence="3" id="KW-1185">Reference proteome</keyword>
<feature type="repeat" description="TPR" evidence="1">
    <location>
        <begin position="67"/>
        <end position="100"/>
    </location>
</feature>
<proteinExistence type="predicted"/>
<dbReference type="RefSeq" id="WP_034734107.1">
    <property type="nucleotide sequence ID" value="NZ_JPIN01000014.1"/>
</dbReference>
<evidence type="ECO:0000313" key="2">
    <source>
        <dbReference type="EMBL" id="KFZ27861.1"/>
    </source>
</evidence>
<dbReference type="SUPFAM" id="SSF48452">
    <property type="entry name" value="TPR-like"/>
    <property type="match status" value="1"/>
</dbReference>
<dbReference type="STRING" id="1517416.IDAT_12300"/>
<evidence type="ECO:0000313" key="3">
    <source>
        <dbReference type="Proteomes" id="UP000053718"/>
    </source>
</evidence>
<organism evidence="2 3">
    <name type="scientific">Pseudidiomarina atlantica</name>
    <dbReference type="NCBI Taxonomy" id="1517416"/>
    <lineage>
        <taxon>Bacteria</taxon>
        <taxon>Pseudomonadati</taxon>
        <taxon>Pseudomonadota</taxon>
        <taxon>Gammaproteobacteria</taxon>
        <taxon>Alteromonadales</taxon>
        <taxon>Idiomarinaceae</taxon>
        <taxon>Pseudidiomarina</taxon>
    </lineage>
</organism>
<evidence type="ECO:0000256" key="1">
    <source>
        <dbReference type="PROSITE-ProRule" id="PRU00339"/>
    </source>
</evidence>
<reference evidence="2 3" key="1">
    <citation type="submission" date="2014-06" db="EMBL/GenBank/DDBJ databases">
        <title>Draft genome sequence of Idiomarina sp. MCCC 1A10513.</title>
        <authorList>
            <person name="Du J."/>
            <person name="Lai Q."/>
            <person name="Shao Z."/>
        </authorList>
    </citation>
    <scope>NUCLEOTIDE SEQUENCE [LARGE SCALE GENOMIC DNA]</scope>
    <source>
        <strain evidence="2 3">MCCC 1A10513</strain>
    </source>
</reference>
<dbReference type="PROSITE" id="PS50005">
    <property type="entry name" value="TPR"/>
    <property type="match status" value="1"/>
</dbReference>
<dbReference type="AlphaFoldDB" id="A0A094J5P1"/>
<dbReference type="PROSITE" id="PS51257">
    <property type="entry name" value="PROKAR_LIPOPROTEIN"/>
    <property type="match status" value="1"/>
</dbReference>
<dbReference type="Gene3D" id="1.25.40.10">
    <property type="entry name" value="Tetratricopeptide repeat domain"/>
    <property type="match status" value="1"/>
</dbReference>
<comment type="caution">
    <text evidence="2">The sequence shown here is derived from an EMBL/GenBank/DDBJ whole genome shotgun (WGS) entry which is preliminary data.</text>
</comment>
<accession>A0A094J5P1</accession>
<dbReference type="OrthoDB" id="6238458at2"/>
<dbReference type="InterPro" id="IPR019734">
    <property type="entry name" value="TPR_rpt"/>
</dbReference>
<gene>
    <name evidence="2" type="ORF">IDAT_12300</name>
</gene>
<keyword evidence="1" id="KW-0802">TPR repeat</keyword>
<protein>
    <recommendedName>
        <fullName evidence="4">Tetratricopeptide repeat protein</fullName>
    </recommendedName>
</protein>
<evidence type="ECO:0008006" key="4">
    <source>
        <dbReference type="Google" id="ProtNLM"/>
    </source>
</evidence>
<dbReference type="Proteomes" id="UP000053718">
    <property type="component" value="Unassembled WGS sequence"/>
</dbReference>
<dbReference type="EMBL" id="JPIN01000014">
    <property type="protein sequence ID" value="KFZ27861.1"/>
    <property type="molecule type" value="Genomic_DNA"/>
</dbReference>